<organism evidence="1">
    <name type="scientific">Arundo donax</name>
    <name type="common">Giant reed</name>
    <name type="synonym">Donax arundinaceus</name>
    <dbReference type="NCBI Taxonomy" id="35708"/>
    <lineage>
        <taxon>Eukaryota</taxon>
        <taxon>Viridiplantae</taxon>
        <taxon>Streptophyta</taxon>
        <taxon>Embryophyta</taxon>
        <taxon>Tracheophyta</taxon>
        <taxon>Spermatophyta</taxon>
        <taxon>Magnoliopsida</taxon>
        <taxon>Liliopsida</taxon>
        <taxon>Poales</taxon>
        <taxon>Poaceae</taxon>
        <taxon>PACMAD clade</taxon>
        <taxon>Arundinoideae</taxon>
        <taxon>Arundineae</taxon>
        <taxon>Arundo</taxon>
    </lineage>
</organism>
<reference evidence="1" key="2">
    <citation type="journal article" date="2015" name="Data Brief">
        <title>Shoot transcriptome of the giant reed, Arundo donax.</title>
        <authorList>
            <person name="Barrero R.A."/>
            <person name="Guerrero F.D."/>
            <person name="Moolhuijzen P."/>
            <person name="Goolsby J.A."/>
            <person name="Tidwell J."/>
            <person name="Bellgard S.E."/>
            <person name="Bellgard M.I."/>
        </authorList>
    </citation>
    <scope>NUCLEOTIDE SEQUENCE</scope>
    <source>
        <tissue evidence="1">Shoot tissue taken approximately 20 cm above the soil surface</tissue>
    </source>
</reference>
<name>A0A0A8Z742_ARUDO</name>
<accession>A0A0A8Z742</accession>
<evidence type="ECO:0000313" key="1">
    <source>
        <dbReference type="EMBL" id="JAD32575.1"/>
    </source>
</evidence>
<proteinExistence type="predicted"/>
<sequence length="42" mass="5258">MYYMLWYFMFDRSTCNVFREPHASYFSQWHSCKVLTFLAVHN</sequence>
<reference evidence="1" key="1">
    <citation type="submission" date="2014-09" db="EMBL/GenBank/DDBJ databases">
        <authorList>
            <person name="Magalhaes I.L.F."/>
            <person name="Oliveira U."/>
            <person name="Santos F.R."/>
            <person name="Vidigal T.H.D.A."/>
            <person name="Brescovit A.D."/>
            <person name="Santos A.J."/>
        </authorList>
    </citation>
    <scope>NUCLEOTIDE SEQUENCE</scope>
    <source>
        <tissue evidence="1">Shoot tissue taken approximately 20 cm above the soil surface</tissue>
    </source>
</reference>
<dbReference type="AlphaFoldDB" id="A0A0A8Z742"/>
<dbReference type="EMBL" id="GBRH01265320">
    <property type="protein sequence ID" value="JAD32575.1"/>
    <property type="molecule type" value="Transcribed_RNA"/>
</dbReference>
<protein>
    <submittedName>
        <fullName evidence="1">Uncharacterized protein</fullName>
    </submittedName>
</protein>